<dbReference type="AlphaFoldDB" id="A0A942YTF3"/>
<feature type="transmembrane region" description="Helical" evidence="9">
    <location>
        <begin position="226"/>
        <end position="251"/>
    </location>
</feature>
<evidence type="ECO:0000256" key="7">
    <source>
        <dbReference type="ARBA" id="ARBA00023136"/>
    </source>
</evidence>
<dbReference type="InterPro" id="IPR001851">
    <property type="entry name" value="ABC_transp_permease"/>
</dbReference>
<feature type="transmembrane region" description="Helical" evidence="9">
    <location>
        <begin position="60"/>
        <end position="80"/>
    </location>
</feature>
<keyword evidence="2" id="KW-0813">Transport</keyword>
<dbReference type="EMBL" id="JAGYPF010000001">
    <property type="protein sequence ID" value="MBS4210870.1"/>
    <property type="molecule type" value="Genomic_DNA"/>
</dbReference>
<evidence type="ECO:0000256" key="6">
    <source>
        <dbReference type="ARBA" id="ARBA00022989"/>
    </source>
</evidence>
<keyword evidence="6 9" id="KW-1133">Transmembrane helix</keyword>
<comment type="caution">
    <text evidence="10">The sequence shown here is derived from an EMBL/GenBank/DDBJ whole genome shotgun (WGS) entry which is preliminary data.</text>
</comment>
<feature type="transmembrane region" description="Helical" evidence="9">
    <location>
        <begin position="92"/>
        <end position="112"/>
    </location>
</feature>
<evidence type="ECO:0000256" key="9">
    <source>
        <dbReference type="SAM" id="Phobius"/>
    </source>
</evidence>
<evidence type="ECO:0000256" key="4">
    <source>
        <dbReference type="ARBA" id="ARBA00022692"/>
    </source>
</evidence>
<evidence type="ECO:0000256" key="2">
    <source>
        <dbReference type="ARBA" id="ARBA00022448"/>
    </source>
</evidence>
<evidence type="ECO:0000313" key="10">
    <source>
        <dbReference type="EMBL" id="MBS4210870.1"/>
    </source>
</evidence>
<protein>
    <submittedName>
        <fullName evidence="10">Branched-chain amino acid ABC transporter permease</fullName>
    </submittedName>
</protein>
<dbReference type="InterPro" id="IPR052157">
    <property type="entry name" value="BCAA_transport_permease"/>
</dbReference>
<accession>A0A942YTF3</accession>
<comment type="similarity">
    <text evidence="8">Belongs to the binding-protein-dependent transport system permease family. LivHM subfamily.</text>
</comment>
<dbReference type="GO" id="GO:0006865">
    <property type="term" value="P:amino acid transport"/>
    <property type="evidence" value="ECO:0007669"/>
    <property type="project" value="UniProtKB-KW"/>
</dbReference>
<dbReference type="GO" id="GO:0022857">
    <property type="term" value="F:transmembrane transporter activity"/>
    <property type="evidence" value="ECO:0007669"/>
    <property type="project" value="InterPro"/>
</dbReference>
<dbReference type="RefSeq" id="WP_213115431.1">
    <property type="nucleotide sequence ID" value="NZ_JAGYPF010000001.1"/>
</dbReference>
<evidence type="ECO:0000256" key="5">
    <source>
        <dbReference type="ARBA" id="ARBA00022970"/>
    </source>
</evidence>
<evidence type="ECO:0000256" key="1">
    <source>
        <dbReference type="ARBA" id="ARBA00004651"/>
    </source>
</evidence>
<gene>
    <name evidence="10" type="ORF">KHA99_00225</name>
</gene>
<feature type="transmembrane region" description="Helical" evidence="9">
    <location>
        <begin position="18"/>
        <end position="39"/>
    </location>
</feature>
<keyword evidence="11" id="KW-1185">Reference proteome</keyword>
<feature type="transmembrane region" description="Helical" evidence="9">
    <location>
        <begin position="190"/>
        <end position="214"/>
    </location>
</feature>
<keyword evidence="7 9" id="KW-0472">Membrane</keyword>
<keyword evidence="3" id="KW-1003">Cell membrane</keyword>
<feature type="transmembrane region" description="Helical" evidence="9">
    <location>
        <begin position="143"/>
        <end position="160"/>
    </location>
</feature>
<comment type="subcellular location">
    <subcellularLocation>
        <location evidence="1">Cell membrane</location>
        <topology evidence="1">Multi-pass membrane protein</topology>
    </subcellularLocation>
</comment>
<feature type="transmembrane region" description="Helical" evidence="9">
    <location>
        <begin position="257"/>
        <end position="278"/>
    </location>
</feature>
<dbReference type="Proteomes" id="UP000679749">
    <property type="component" value="Unassembled WGS sequence"/>
</dbReference>
<keyword evidence="5" id="KW-0029">Amino-acid transport</keyword>
<evidence type="ECO:0000313" key="11">
    <source>
        <dbReference type="Proteomes" id="UP000679749"/>
    </source>
</evidence>
<dbReference type="PANTHER" id="PTHR11795">
    <property type="entry name" value="BRANCHED-CHAIN AMINO ACID TRANSPORT SYSTEM PERMEASE PROTEIN LIVH"/>
    <property type="match status" value="1"/>
</dbReference>
<dbReference type="Pfam" id="PF02653">
    <property type="entry name" value="BPD_transp_2"/>
    <property type="match status" value="1"/>
</dbReference>
<keyword evidence="4 9" id="KW-0812">Transmembrane</keyword>
<dbReference type="GO" id="GO:0005886">
    <property type="term" value="C:plasma membrane"/>
    <property type="evidence" value="ECO:0007669"/>
    <property type="project" value="UniProtKB-SubCell"/>
</dbReference>
<evidence type="ECO:0000256" key="3">
    <source>
        <dbReference type="ARBA" id="ARBA00022475"/>
    </source>
</evidence>
<organism evidence="10 11">
    <name type="scientific">Neobacillus rhizophilus</name>
    <dbReference type="NCBI Taxonomy" id="2833579"/>
    <lineage>
        <taxon>Bacteria</taxon>
        <taxon>Bacillati</taxon>
        <taxon>Bacillota</taxon>
        <taxon>Bacilli</taxon>
        <taxon>Bacillales</taxon>
        <taxon>Bacillaceae</taxon>
        <taxon>Neobacillus</taxon>
    </lineage>
</organism>
<reference evidence="10" key="1">
    <citation type="submission" date="2021-05" db="EMBL/GenBank/DDBJ databases">
        <title>Novel Bacillus species.</title>
        <authorList>
            <person name="Liu G."/>
        </authorList>
    </citation>
    <scope>NUCLEOTIDE SEQUENCE</scope>
    <source>
        <strain evidence="10">FJAT-49825</strain>
    </source>
</reference>
<name>A0A942YTF3_9BACI</name>
<evidence type="ECO:0000256" key="8">
    <source>
        <dbReference type="ARBA" id="ARBA00037998"/>
    </source>
</evidence>
<dbReference type="CDD" id="cd06582">
    <property type="entry name" value="TM_PBP1_LivH_like"/>
    <property type="match status" value="1"/>
</dbReference>
<dbReference type="PANTHER" id="PTHR11795:SF445">
    <property type="entry name" value="AMINO ACID ABC TRANSPORTER PERMEASE PROTEIN"/>
    <property type="match status" value="1"/>
</dbReference>
<sequence>MGDQIIQSILDGLVSGSIYGLMAIGFTLVFGIMHVINLAHGELYMLGAFTTFIMVGVYQINFFVAILAAMLIVGGLGFLIERYIFRPLRNTAMLNTLLASIGLSIFISNLVLKIAGTGMRSIPTPFSDKSFTIIGATISTHRLMVLLLTALLVAVLFWVIKFTKFGRSLRATSQDQDASALMGVNINLTYGLVFAISAGMAAMAGGLIGSLYVVDPTMGLGPGLKAFIIVILGGMGSVVGAIVGAFVMGYAETFTSLFWAASYQDLVGYILLILVLLLKPNGLFGGAKR</sequence>
<proteinExistence type="inferred from homology"/>